<proteinExistence type="predicted"/>
<dbReference type="WBParaSite" id="GPLIN_001463900">
    <property type="protein sequence ID" value="GPLIN_001463900"/>
    <property type="gene ID" value="GPLIN_001463900"/>
</dbReference>
<reference evidence="2" key="1">
    <citation type="submission" date="2014-05" db="EMBL/GenBank/DDBJ databases">
        <title>The genome and life-stage specific transcriptomes of Globodera pallida elucidate key aspects of plant parasitism by a cyst nematode.</title>
        <authorList>
            <person name="Cotton J.A."/>
            <person name="Lilley C.J."/>
            <person name="Jones L.M."/>
            <person name="Kikuchi T."/>
            <person name="Reid A.J."/>
            <person name="Thorpe P."/>
            <person name="Tsai I.J."/>
            <person name="Beasley H."/>
            <person name="Blok V."/>
            <person name="Cock P.J.A."/>
            <person name="Van den Akker S.E."/>
            <person name="Holroyd N."/>
            <person name="Hunt M."/>
            <person name="Mantelin S."/>
            <person name="Naghra H."/>
            <person name="Pain A."/>
            <person name="Palomares-Rius J.E."/>
            <person name="Zarowiecki M."/>
            <person name="Berriman M."/>
            <person name="Jones J.T."/>
            <person name="Urwin P.E."/>
        </authorList>
    </citation>
    <scope>NUCLEOTIDE SEQUENCE [LARGE SCALE GENOMIC DNA]</scope>
    <source>
        <strain evidence="2">Lindley</strain>
    </source>
</reference>
<feature type="region of interest" description="Disordered" evidence="1">
    <location>
        <begin position="71"/>
        <end position="140"/>
    </location>
</feature>
<evidence type="ECO:0000256" key="1">
    <source>
        <dbReference type="SAM" id="MobiDB-lite"/>
    </source>
</evidence>
<accession>A0A183CP32</accession>
<sequence length="454" mass="51697">MLLQVKQANTTVRVEDLEKVFGEVIRLEEAINRALRNTNRKTYQCQTNISQLAGEINTGFQTMTAQITSLADKQPPSNIQRPNQHPNRTTPPAAQQQAAQPQAAQPQAAHPQVVQPPATLPADEDSDGDNGALERTFQSVNMITDSPTPLEVYRDDCIITYDRWAKRFREYMDAFGKKFDEKDKLARQALMACRQIEGEPVKDFLNRFIPLAEASVADVKDQTQKESQLRELFLDRLRPNISLVMKMLDMSRGKKTVGFHLFTLPKQFKPCKERLNNSLQQLLQAISKPLPQQERQNGTAFQGRDFRDQRDRRPPMSGANAIQQDRTVALLDEIAQGMRTLYTSVGRFKGRFVANTWLSEDAQYGLHFKNKAPRARSCDKLLELSEQGFATRVVSSKRIRSRRDHESGEGLGLVTSPELSAQLTYLDNEWVESLTYALRHAFKAQCDFITKQRE</sequence>
<name>A0A183CP32_GLOPA</name>
<evidence type="ECO:0000313" key="2">
    <source>
        <dbReference type="Proteomes" id="UP000050741"/>
    </source>
</evidence>
<feature type="compositionally biased region" description="Polar residues" evidence="1">
    <location>
        <begin position="71"/>
        <end position="90"/>
    </location>
</feature>
<evidence type="ECO:0000313" key="3">
    <source>
        <dbReference type="WBParaSite" id="GPLIN_001463900"/>
    </source>
</evidence>
<feature type="region of interest" description="Disordered" evidence="1">
    <location>
        <begin position="288"/>
        <end position="322"/>
    </location>
</feature>
<protein>
    <submittedName>
        <fullName evidence="3">Retrotrans_gag domain-containing protein</fullName>
    </submittedName>
</protein>
<feature type="compositionally biased region" description="Low complexity" evidence="1">
    <location>
        <begin position="91"/>
        <end position="117"/>
    </location>
</feature>
<organism evidence="2 3">
    <name type="scientific">Globodera pallida</name>
    <name type="common">Potato cyst nematode worm</name>
    <name type="synonym">Heterodera pallida</name>
    <dbReference type="NCBI Taxonomy" id="36090"/>
    <lineage>
        <taxon>Eukaryota</taxon>
        <taxon>Metazoa</taxon>
        <taxon>Ecdysozoa</taxon>
        <taxon>Nematoda</taxon>
        <taxon>Chromadorea</taxon>
        <taxon>Rhabditida</taxon>
        <taxon>Tylenchina</taxon>
        <taxon>Tylenchomorpha</taxon>
        <taxon>Tylenchoidea</taxon>
        <taxon>Heteroderidae</taxon>
        <taxon>Heteroderinae</taxon>
        <taxon>Globodera</taxon>
    </lineage>
</organism>
<feature type="compositionally biased region" description="Basic and acidic residues" evidence="1">
    <location>
        <begin position="304"/>
        <end position="314"/>
    </location>
</feature>
<dbReference type="AlphaFoldDB" id="A0A183CP32"/>
<keyword evidence="2" id="KW-1185">Reference proteome</keyword>
<dbReference type="Proteomes" id="UP000050741">
    <property type="component" value="Unassembled WGS sequence"/>
</dbReference>
<reference evidence="3" key="2">
    <citation type="submission" date="2016-06" db="UniProtKB">
        <authorList>
            <consortium name="WormBaseParasite"/>
        </authorList>
    </citation>
    <scope>IDENTIFICATION</scope>
</reference>